<evidence type="ECO:0000313" key="2">
    <source>
        <dbReference type="Proteomes" id="UP000002011"/>
    </source>
</evidence>
<dbReference type="HOGENOM" id="CLU_1259773_0_0_10"/>
<protein>
    <recommendedName>
        <fullName evidence="3">Short-chain dehydrogenase/reductase SDR</fullName>
    </recommendedName>
</protein>
<sequence>MPSLFRKKLSYAMNFSVIRQADTPWGKAFANALAANHRHLILTGTSEPALEALVRDIVRKYPVLVHYLVTDDADTGSIIVACEKINDRFEVDLLVNYAETGFPLTLENEDIRALDRRLKTSHASHILFLHQLLPNLLLHAHARVVDLWCSPQPVSVWEQALLTYHIRFAEHLNAEMDDAGLGIASFHLPVSDGPELPAMAVTMLEEAVPGFCGSSVMAG</sequence>
<dbReference type="AlphaFoldDB" id="C6VTA2"/>
<dbReference type="eggNOG" id="COG0300">
    <property type="taxonomic scope" value="Bacteria"/>
</dbReference>
<dbReference type="KEGG" id="dfe:Dfer_5272"/>
<name>C6VTA2_DYAFD</name>
<dbReference type="SUPFAM" id="SSF51735">
    <property type="entry name" value="NAD(P)-binding Rossmann-fold domains"/>
    <property type="match status" value="1"/>
</dbReference>
<reference evidence="1 2" key="1">
    <citation type="journal article" date="2009" name="Stand. Genomic Sci.">
        <title>Complete genome sequence of Dyadobacter fermentans type strain (NS114).</title>
        <authorList>
            <person name="Lang E."/>
            <person name="Lapidus A."/>
            <person name="Chertkov O."/>
            <person name="Brettin T."/>
            <person name="Detter J.C."/>
            <person name="Han C."/>
            <person name="Copeland A."/>
            <person name="Glavina Del Rio T."/>
            <person name="Nolan M."/>
            <person name="Chen F."/>
            <person name="Lucas S."/>
            <person name="Tice H."/>
            <person name="Cheng J.F."/>
            <person name="Land M."/>
            <person name="Hauser L."/>
            <person name="Chang Y.J."/>
            <person name="Jeffries C.D."/>
            <person name="Kopitz M."/>
            <person name="Bruce D."/>
            <person name="Goodwin L."/>
            <person name="Pitluck S."/>
            <person name="Ovchinnikova G."/>
            <person name="Pati A."/>
            <person name="Ivanova N."/>
            <person name="Mavrommatis K."/>
            <person name="Chen A."/>
            <person name="Palaniappan K."/>
            <person name="Chain P."/>
            <person name="Bristow J."/>
            <person name="Eisen J.A."/>
            <person name="Markowitz V."/>
            <person name="Hugenholtz P."/>
            <person name="Goker M."/>
            <person name="Rohde M."/>
            <person name="Kyrpides N.C."/>
            <person name="Klenk H.P."/>
        </authorList>
    </citation>
    <scope>NUCLEOTIDE SEQUENCE [LARGE SCALE GENOMIC DNA]</scope>
    <source>
        <strain evidence="2">ATCC 700827 / DSM 18053 / CIP 107007 / KCTC 52180 / NS114</strain>
    </source>
</reference>
<keyword evidence="2" id="KW-1185">Reference proteome</keyword>
<dbReference type="EMBL" id="CP001619">
    <property type="protein sequence ID" value="ACT96466.1"/>
    <property type="molecule type" value="Genomic_DNA"/>
</dbReference>
<dbReference type="Proteomes" id="UP000002011">
    <property type="component" value="Chromosome"/>
</dbReference>
<proteinExistence type="predicted"/>
<dbReference type="STRING" id="471854.Dfer_5272"/>
<dbReference type="RefSeq" id="WP_015814707.1">
    <property type="nucleotide sequence ID" value="NC_013037.1"/>
</dbReference>
<evidence type="ECO:0008006" key="3">
    <source>
        <dbReference type="Google" id="ProtNLM"/>
    </source>
</evidence>
<accession>C6VTA2</accession>
<organism evidence="1 2">
    <name type="scientific">Dyadobacter fermentans (strain ATCC 700827 / DSM 18053 / CIP 107007 / KCTC 52180 / NS114)</name>
    <dbReference type="NCBI Taxonomy" id="471854"/>
    <lineage>
        <taxon>Bacteria</taxon>
        <taxon>Pseudomonadati</taxon>
        <taxon>Bacteroidota</taxon>
        <taxon>Cytophagia</taxon>
        <taxon>Cytophagales</taxon>
        <taxon>Spirosomataceae</taxon>
        <taxon>Dyadobacter</taxon>
    </lineage>
</organism>
<gene>
    <name evidence="1" type="ordered locus">Dfer_5272</name>
</gene>
<dbReference type="OrthoDB" id="949876at2"/>
<dbReference type="Gene3D" id="3.40.50.720">
    <property type="entry name" value="NAD(P)-binding Rossmann-like Domain"/>
    <property type="match status" value="1"/>
</dbReference>
<evidence type="ECO:0000313" key="1">
    <source>
        <dbReference type="EMBL" id="ACT96466.1"/>
    </source>
</evidence>
<dbReference type="InterPro" id="IPR036291">
    <property type="entry name" value="NAD(P)-bd_dom_sf"/>
</dbReference>